<dbReference type="AlphaFoldDB" id="A0A0N9I0U1"/>
<dbReference type="Pfam" id="PF06722">
    <property type="entry name" value="EryCIII-like_C"/>
    <property type="match status" value="1"/>
</dbReference>
<dbReference type="STRING" id="860235.AOZ06_23300"/>
<evidence type="ECO:0000259" key="4">
    <source>
        <dbReference type="Pfam" id="PF06722"/>
    </source>
</evidence>
<evidence type="ECO:0000259" key="5">
    <source>
        <dbReference type="Pfam" id="PF21036"/>
    </source>
</evidence>
<dbReference type="PANTHER" id="PTHR48050:SF13">
    <property type="entry name" value="STEROL 3-BETA-GLUCOSYLTRANSFERASE UGT80A2"/>
    <property type="match status" value="1"/>
</dbReference>
<dbReference type="SUPFAM" id="SSF53756">
    <property type="entry name" value="UDP-Glycosyltransferase/glycogen phosphorylase"/>
    <property type="match status" value="1"/>
</dbReference>
<protein>
    <submittedName>
        <fullName evidence="6">Uncharacterized protein</fullName>
    </submittedName>
</protein>
<evidence type="ECO:0000256" key="3">
    <source>
        <dbReference type="ARBA" id="ARBA00022679"/>
    </source>
</evidence>
<accession>A0A0N9I0U1</accession>
<reference evidence="6 7" key="1">
    <citation type="submission" date="2015-07" db="EMBL/GenBank/DDBJ databases">
        <title>Genome sequencing of Kibdelosporangium phytohabitans.</title>
        <authorList>
            <person name="Qin S."/>
            <person name="Xing K."/>
        </authorList>
    </citation>
    <scope>NUCLEOTIDE SEQUENCE [LARGE SCALE GENOMIC DNA]</scope>
    <source>
        <strain evidence="6 7">KLBMP1111</strain>
    </source>
</reference>
<dbReference type="PANTHER" id="PTHR48050">
    <property type="entry name" value="STEROL 3-BETA-GLUCOSYLTRANSFERASE"/>
    <property type="match status" value="1"/>
</dbReference>
<gene>
    <name evidence="6" type="ORF">AOZ06_23300</name>
</gene>
<sequence length="304" mass="31867">MAPLAGALRTAGHEVRIAAHPAFTRTISSAGLTALPLGERDPKTKPDSPDATETIRFAECWRPDLVVGEPSAAAGPAAAKATGAAHAQVLWQATHDDADGHFVIEQLPPSLRTKDHVHSVDVRHTPYRGPVTIHTWLWSPPRRPRVALVPGSGVLAGLTESLADLDIEIVATDTDTGQHIVFPDNVRLGTAAPIDAIVSGCAAVIHDGSADTVATTSLHGVPHLALPSRPDQSALAEKIAESGAGLHISAGQRSGEEVRAALLRLLGEPAFRAGAGRLRDEVLAMPSANEVVPHLVELADKYRA</sequence>
<dbReference type="EMBL" id="CP012752">
    <property type="protein sequence ID" value="ALG09443.1"/>
    <property type="molecule type" value="Genomic_DNA"/>
</dbReference>
<feature type="domain" description="Erythromycin biosynthesis protein CIII-like N-terminal" evidence="5">
    <location>
        <begin position="55"/>
        <end position="92"/>
    </location>
</feature>
<evidence type="ECO:0000256" key="2">
    <source>
        <dbReference type="ARBA" id="ARBA00022676"/>
    </source>
</evidence>
<name>A0A0N9I0U1_9PSEU</name>
<comment type="similarity">
    <text evidence="1">Belongs to the glycosyltransferase 28 family.</text>
</comment>
<dbReference type="KEGG" id="kphy:AOZ06_23300"/>
<dbReference type="InterPro" id="IPR050426">
    <property type="entry name" value="Glycosyltransferase_28"/>
</dbReference>
<dbReference type="InterPro" id="IPR048284">
    <property type="entry name" value="EryCIII-like_N"/>
</dbReference>
<organism evidence="6 7">
    <name type="scientific">Kibdelosporangium phytohabitans</name>
    <dbReference type="NCBI Taxonomy" id="860235"/>
    <lineage>
        <taxon>Bacteria</taxon>
        <taxon>Bacillati</taxon>
        <taxon>Actinomycetota</taxon>
        <taxon>Actinomycetes</taxon>
        <taxon>Pseudonocardiales</taxon>
        <taxon>Pseudonocardiaceae</taxon>
        <taxon>Kibdelosporangium</taxon>
    </lineage>
</organism>
<dbReference type="Proteomes" id="UP000063699">
    <property type="component" value="Chromosome"/>
</dbReference>
<keyword evidence="3" id="KW-0808">Transferase</keyword>
<feature type="domain" description="Erythromycin biosynthesis protein CIII-like C-terminal" evidence="4">
    <location>
        <begin position="159"/>
        <end position="298"/>
    </location>
</feature>
<keyword evidence="2" id="KW-0328">Glycosyltransferase</keyword>
<evidence type="ECO:0000256" key="1">
    <source>
        <dbReference type="ARBA" id="ARBA00006962"/>
    </source>
</evidence>
<dbReference type="GO" id="GO:0016757">
    <property type="term" value="F:glycosyltransferase activity"/>
    <property type="evidence" value="ECO:0007669"/>
    <property type="project" value="UniProtKB-KW"/>
</dbReference>
<evidence type="ECO:0000313" key="7">
    <source>
        <dbReference type="Proteomes" id="UP000063699"/>
    </source>
</evidence>
<evidence type="ECO:0000313" key="6">
    <source>
        <dbReference type="EMBL" id="ALG09443.1"/>
    </source>
</evidence>
<dbReference type="Pfam" id="PF21036">
    <property type="entry name" value="EryCIII-like_N"/>
    <property type="match status" value="2"/>
</dbReference>
<keyword evidence="7" id="KW-1185">Reference proteome</keyword>
<feature type="domain" description="Erythromycin biosynthesis protein CIII-like N-terminal" evidence="5">
    <location>
        <begin position="7"/>
        <end position="39"/>
    </location>
</feature>
<proteinExistence type="inferred from homology"/>
<dbReference type="Gene3D" id="3.40.50.2000">
    <property type="entry name" value="Glycogen Phosphorylase B"/>
    <property type="match status" value="3"/>
</dbReference>
<dbReference type="InterPro" id="IPR010610">
    <property type="entry name" value="EryCIII-like_C"/>
</dbReference>